<comment type="caution">
    <text evidence="8">The sequence shown here is derived from an EMBL/GenBank/DDBJ whole genome shotgun (WGS) entry which is preliminary data.</text>
</comment>
<dbReference type="Gene3D" id="3.50.50.60">
    <property type="entry name" value="FAD/NAD(P)-binding domain"/>
    <property type="match status" value="2"/>
</dbReference>
<keyword evidence="4" id="KW-0274">FAD</keyword>
<keyword evidence="3" id="KW-0285">Flavoprotein</keyword>
<evidence type="ECO:0000256" key="4">
    <source>
        <dbReference type="ARBA" id="ARBA00022827"/>
    </source>
</evidence>
<proteinExistence type="inferred from homology"/>
<keyword evidence="5" id="KW-0560">Oxidoreductase</keyword>
<name>A0ABU1TAP7_9SPHI</name>
<dbReference type="InterPro" id="IPR000172">
    <property type="entry name" value="GMC_OxRdtase_N"/>
</dbReference>
<evidence type="ECO:0000259" key="6">
    <source>
        <dbReference type="Pfam" id="PF00732"/>
    </source>
</evidence>
<evidence type="ECO:0000256" key="5">
    <source>
        <dbReference type="ARBA" id="ARBA00023002"/>
    </source>
</evidence>
<organism evidence="8 9">
    <name type="scientific">Mucilaginibacter pocheonensis</name>
    <dbReference type="NCBI Taxonomy" id="398050"/>
    <lineage>
        <taxon>Bacteria</taxon>
        <taxon>Pseudomonadati</taxon>
        <taxon>Bacteroidota</taxon>
        <taxon>Sphingobacteriia</taxon>
        <taxon>Sphingobacteriales</taxon>
        <taxon>Sphingobacteriaceae</taxon>
        <taxon>Mucilaginibacter</taxon>
    </lineage>
</organism>
<dbReference type="EMBL" id="JAVDUU010000002">
    <property type="protein sequence ID" value="MDR6942326.1"/>
    <property type="molecule type" value="Genomic_DNA"/>
</dbReference>
<dbReference type="SUPFAM" id="SSF51905">
    <property type="entry name" value="FAD/NAD(P)-binding domain"/>
    <property type="match status" value="1"/>
</dbReference>
<dbReference type="Pfam" id="PF05199">
    <property type="entry name" value="GMC_oxred_C"/>
    <property type="match status" value="1"/>
</dbReference>
<evidence type="ECO:0000256" key="1">
    <source>
        <dbReference type="ARBA" id="ARBA00001974"/>
    </source>
</evidence>
<feature type="domain" description="Glucose-methanol-choline oxidoreductase N-terminal" evidence="6">
    <location>
        <begin position="109"/>
        <end position="324"/>
    </location>
</feature>
<dbReference type="InterPro" id="IPR051473">
    <property type="entry name" value="P2Ox-like"/>
</dbReference>
<dbReference type="RefSeq" id="WP_310095408.1">
    <property type="nucleotide sequence ID" value="NZ_JAVDUU010000002.1"/>
</dbReference>
<comment type="similarity">
    <text evidence="2">Belongs to the GMC oxidoreductase family.</text>
</comment>
<dbReference type="InterPro" id="IPR007867">
    <property type="entry name" value="GMC_OxRtase_C"/>
</dbReference>
<evidence type="ECO:0000256" key="2">
    <source>
        <dbReference type="ARBA" id="ARBA00010790"/>
    </source>
</evidence>
<evidence type="ECO:0000313" key="9">
    <source>
        <dbReference type="Proteomes" id="UP001247620"/>
    </source>
</evidence>
<reference evidence="8 9" key="1">
    <citation type="submission" date="2023-07" db="EMBL/GenBank/DDBJ databases">
        <title>Sorghum-associated microbial communities from plants grown in Nebraska, USA.</title>
        <authorList>
            <person name="Schachtman D."/>
        </authorList>
    </citation>
    <scope>NUCLEOTIDE SEQUENCE [LARGE SCALE GENOMIC DNA]</scope>
    <source>
        <strain evidence="8 9">3262</strain>
    </source>
</reference>
<dbReference type="PANTHER" id="PTHR42784:SF1">
    <property type="entry name" value="PYRANOSE 2-OXIDASE"/>
    <property type="match status" value="1"/>
</dbReference>
<dbReference type="PANTHER" id="PTHR42784">
    <property type="entry name" value="PYRANOSE 2-OXIDASE"/>
    <property type="match status" value="1"/>
</dbReference>
<evidence type="ECO:0000313" key="8">
    <source>
        <dbReference type="EMBL" id="MDR6942326.1"/>
    </source>
</evidence>
<dbReference type="InterPro" id="IPR036188">
    <property type="entry name" value="FAD/NAD-bd_sf"/>
</dbReference>
<feature type="domain" description="Glucose-methanol-choline oxidoreductase C-terminal" evidence="7">
    <location>
        <begin position="437"/>
        <end position="556"/>
    </location>
</feature>
<accession>A0ABU1TAP7</accession>
<dbReference type="Pfam" id="PF00732">
    <property type="entry name" value="GMC_oxred_N"/>
    <property type="match status" value="1"/>
</dbReference>
<dbReference type="Proteomes" id="UP001247620">
    <property type="component" value="Unassembled WGS sequence"/>
</dbReference>
<gene>
    <name evidence="8" type="ORF">J2W55_002168</name>
</gene>
<keyword evidence="9" id="KW-1185">Reference proteome</keyword>
<protein>
    <submittedName>
        <fullName evidence="8">Choline dehydrogenase-like flavoprotein</fullName>
    </submittedName>
</protein>
<dbReference type="SUPFAM" id="SSF54373">
    <property type="entry name" value="FAD-linked reductases, C-terminal domain"/>
    <property type="match status" value="1"/>
</dbReference>
<sequence length="573" mass="64038">MSNDSKSAAPTDNLSYDAIVIGSGISGGWAAKELCEQGLKTLVLERGRNVEHNKDYPTATMDPWQFKHRGAMTKAFLDENPLISKAAGFGEDNAHFFIRDKDHPYIQEKPFDWIRGYQVGGKSLTWGRACQRWSNYEFINPERFGYGIAWPIGYDDVAPWYSHVEKFIGVCGNKDGIEAMPDGEFLPPFEMNCVQDVISKKISENYPDRHLVHARWAHITRPNQVHLDQGRGKCQARNLCMRGCPFGGYFSSVSSTLPWAKRTGNLTIRPFSVVHSVIYDEKLGKASGVKVIDTNTKEVIEYKAKIIFMNASALNTNLILLNSTSARFPNGLGNDNGLLGKYVAFQNYRASVTGAMDGFLDKYYFGRNPTELILANYRNLQKQDTDYKGGFTTFMGAYRGQQSAATESGEIGGAYKDSLTEPGGWKVYMYLQGETIPKETNHVRLSKDQKDQWGIPLLVTSVEYDDNDQLMIKDFLTQSAEMLEKAGCKNVEKHENKQAPGLDIHEMGGVRMGKDPKTSLLNKWNQLHLCKNVFVTDGACMTSTGNQSPSILYMALTARAATYAVSEIKKGNL</sequence>
<evidence type="ECO:0000256" key="3">
    <source>
        <dbReference type="ARBA" id="ARBA00022630"/>
    </source>
</evidence>
<evidence type="ECO:0000259" key="7">
    <source>
        <dbReference type="Pfam" id="PF05199"/>
    </source>
</evidence>
<comment type="cofactor">
    <cofactor evidence="1">
        <name>FAD</name>
        <dbReference type="ChEBI" id="CHEBI:57692"/>
    </cofactor>
</comment>